<dbReference type="Gene3D" id="2.40.170.20">
    <property type="entry name" value="TonB-dependent receptor, beta-barrel domain"/>
    <property type="match status" value="1"/>
</dbReference>
<keyword evidence="9 10" id="KW-0998">Cell outer membrane</keyword>
<keyword evidence="15" id="KW-1185">Reference proteome</keyword>
<dbReference type="Pfam" id="PF07715">
    <property type="entry name" value="Plug"/>
    <property type="match status" value="1"/>
</dbReference>
<dbReference type="PANTHER" id="PTHR30069:SF29">
    <property type="entry name" value="HEMOGLOBIN AND HEMOGLOBIN-HAPTOGLOBIN-BINDING PROTEIN 1-RELATED"/>
    <property type="match status" value="1"/>
</dbReference>
<dbReference type="OrthoDB" id="9758472at2"/>
<evidence type="ECO:0000256" key="6">
    <source>
        <dbReference type="ARBA" id="ARBA00023077"/>
    </source>
</evidence>
<evidence type="ECO:0000256" key="3">
    <source>
        <dbReference type="ARBA" id="ARBA00022452"/>
    </source>
</evidence>
<evidence type="ECO:0000256" key="9">
    <source>
        <dbReference type="ARBA" id="ARBA00023237"/>
    </source>
</evidence>
<sequence>MQSHTIYQYFIEILTMRKIYTFLFLILYSELLIAQKLKSDTTQHLNEVEVIGVRERIQIERLPDVHGTYLTAGKKNEVVQLGGVNANIAERNARQIFAKIPGIFVYDMDGSGNQINVSTRGLDPHRSWEFNIRYNGVLGNTDMYGYPASHYNPPAESFERVEIVRGTGSLQYGAQFGGMINYVNKQADTTKRFSFESVNSVGSFGLLSSYNAVGGRVGKLTYYAYYHRRNSNGYRQNSRSEAASQFVKLQYDFSSKLSLKAEFGHTDYVYQIPGPLTDSMFYDNPRMSTRARNYYEPDIYLPSVTLHWQMGPRTLLKWTNSMVLGFRNSAMIDAFATVKDAIEPSTGQYKNRQVDIDKFNSFTSELRLSHQYQTGRIRGVLVGGIQLMNNDLNRKQMGKGSTGSDYDLTLIVPNDWGRDMHFRTKNVALFVENVLYITPKLSISPGFRLENGQTDFTGYIRYLKPEVVPNRIPHQFPLFGISAQFRIDKDNRFYGGWSQAYRPVILKDIIPASVLERADKNLKDAEGYNAEIGLSGRKGKIHYDLSAFFVQYNNRLGSLILNDPDGTAYVFRTNIGDSRTKGVEVYVEYEFIRRNKTRLSAFTSTAYMDARYVSGSVTNGKENQSIKGNKVESVPEWTSRNGIEFTCHWLSATLLYSNVSKSFADAFNTVAATANGAKGVVPSYRLVDLNTTFHLTNRYTFRLSVNNLMNKSYFTKRPTFYPGPGIWPSDGRSIVATVGVNI</sequence>
<dbReference type="InterPro" id="IPR039426">
    <property type="entry name" value="TonB-dep_rcpt-like"/>
</dbReference>
<keyword evidence="2 10" id="KW-0813">Transport</keyword>
<keyword evidence="6 11" id="KW-0798">TonB box</keyword>
<reference evidence="14 15" key="1">
    <citation type="submission" date="2018-07" db="EMBL/GenBank/DDBJ databases">
        <title>Genome analysis of Runella aurantiaca.</title>
        <authorList>
            <person name="Yang X."/>
        </authorList>
    </citation>
    <scope>NUCLEOTIDE SEQUENCE [LARGE SCALE GENOMIC DNA]</scope>
    <source>
        <strain evidence="14 15">YX9</strain>
    </source>
</reference>
<proteinExistence type="inferred from homology"/>
<dbReference type="InterPro" id="IPR012910">
    <property type="entry name" value="Plug_dom"/>
</dbReference>
<dbReference type="GO" id="GO:0044718">
    <property type="term" value="P:siderophore transmembrane transport"/>
    <property type="evidence" value="ECO:0007669"/>
    <property type="project" value="TreeGrafter"/>
</dbReference>
<keyword evidence="3 10" id="KW-1134">Transmembrane beta strand</keyword>
<dbReference type="InterPro" id="IPR000531">
    <property type="entry name" value="Beta-barrel_TonB"/>
</dbReference>
<comment type="caution">
    <text evidence="14">The sequence shown here is derived from an EMBL/GenBank/DDBJ whole genome shotgun (WGS) entry which is preliminary data.</text>
</comment>
<evidence type="ECO:0000256" key="8">
    <source>
        <dbReference type="ARBA" id="ARBA00023170"/>
    </source>
</evidence>
<evidence type="ECO:0000256" key="11">
    <source>
        <dbReference type="RuleBase" id="RU003357"/>
    </source>
</evidence>
<evidence type="ECO:0000256" key="4">
    <source>
        <dbReference type="ARBA" id="ARBA00022692"/>
    </source>
</evidence>
<evidence type="ECO:0000259" key="12">
    <source>
        <dbReference type="Pfam" id="PF00593"/>
    </source>
</evidence>
<evidence type="ECO:0000256" key="7">
    <source>
        <dbReference type="ARBA" id="ARBA00023136"/>
    </source>
</evidence>
<feature type="domain" description="TonB-dependent receptor plug" evidence="13">
    <location>
        <begin position="90"/>
        <end position="175"/>
    </location>
</feature>
<comment type="similarity">
    <text evidence="10 11">Belongs to the TonB-dependent receptor family.</text>
</comment>
<dbReference type="EMBL" id="QPIW01000008">
    <property type="protein sequence ID" value="RDB05731.1"/>
    <property type="molecule type" value="Genomic_DNA"/>
</dbReference>
<evidence type="ECO:0000313" key="14">
    <source>
        <dbReference type="EMBL" id="RDB05731.1"/>
    </source>
</evidence>
<organism evidence="14 15">
    <name type="scientific">Runella aurantiaca</name>
    <dbReference type="NCBI Taxonomy" id="2282308"/>
    <lineage>
        <taxon>Bacteria</taxon>
        <taxon>Pseudomonadati</taxon>
        <taxon>Bacteroidota</taxon>
        <taxon>Cytophagia</taxon>
        <taxon>Cytophagales</taxon>
        <taxon>Spirosomataceae</taxon>
        <taxon>Runella</taxon>
    </lineage>
</organism>
<name>A0A369I7I4_9BACT</name>
<evidence type="ECO:0000256" key="10">
    <source>
        <dbReference type="PROSITE-ProRule" id="PRU01360"/>
    </source>
</evidence>
<dbReference type="Proteomes" id="UP000253141">
    <property type="component" value="Unassembled WGS sequence"/>
</dbReference>
<dbReference type="PANTHER" id="PTHR30069">
    <property type="entry name" value="TONB-DEPENDENT OUTER MEMBRANE RECEPTOR"/>
    <property type="match status" value="1"/>
</dbReference>
<keyword evidence="4 10" id="KW-0812">Transmembrane</keyword>
<accession>A0A369I7I4</accession>
<dbReference type="InterPro" id="IPR036942">
    <property type="entry name" value="Beta-barrel_TonB_sf"/>
</dbReference>
<dbReference type="AlphaFoldDB" id="A0A369I7I4"/>
<keyword evidence="5" id="KW-0732">Signal</keyword>
<evidence type="ECO:0000259" key="13">
    <source>
        <dbReference type="Pfam" id="PF07715"/>
    </source>
</evidence>
<comment type="subcellular location">
    <subcellularLocation>
        <location evidence="1 10">Cell outer membrane</location>
        <topology evidence="1 10">Multi-pass membrane protein</topology>
    </subcellularLocation>
</comment>
<dbReference type="Pfam" id="PF00593">
    <property type="entry name" value="TonB_dep_Rec_b-barrel"/>
    <property type="match status" value="1"/>
</dbReference>
<dbReference type="SUPFAM" id="SSF56935">
    <property type="entry name" value="Porins"/>
    <property type="match status" value="1"/>
</dbReference>
<feature type="domain" description="TonB-dependent receptor-like beta-barrel" evidence="12">
    <location>
        <begin position="278"/>
        <end position="708"/>
    </location>
</feature>
<dbReference type="GO" id="GO:0015344">
    <property type="term" value="F:siderophore uptake transmembrane transporter activity"/>
    <property type="evidence" value="ECO:0007669"/>
    <property type="project" value="TreeGrafter"/>
</dbReference>
<dbReference type="GO" id="GO:0009279">
    <property type="term" value="C:cell outer membrane"/>
    <property type="evidence" value="ECO:0007669"/>
    <property type="project" value="UniProtKB-SubCell"/>
</dbReference>
<dbReference type="Gene3D" id="2.170.130.10">
    <property type="entry name" value="TonB-dependent receptor, plug domain"/>
    <property type="match status" value="1"/>
</dbReference>
<dbReference type="PROSITE" id="PS52016">
    <property type="entry name" value="TONB_DEPENDENT_REC_3"/>
    <property type="match status" value="1"/>
</dbReference>
<evidence type="ECO:0000256" key="5">
    <source>
        <dbReference type="ARBA" id="ARBA00022729"/>
    </source>
</evidence>
<evidence type="ECO:0000256" key="1">
    <source>
        <dbReference type="ARBA" id="ARBA00004571"/>
    </source>
</evidence>
<keyword evidence="8 14" id="KW-0675">Receptor</keyword>
<protein>
    <submittedName>
        <fullName evidence="14">TonB-dependent receptor</fullName>
    </submittedName>
</protein>
<gene>
    <name evidence="14" type="ORF">DVG78_12125</name>
</gene>
<keyword evidence="7 10" id="KW-0472">Membrane</keyword>
<evidence type="ECO:0000313" key="15">
    <source>
        <dbReference type="Proteomes" id="UP000253141"/>
    </source>
</evidence>
<evidence type="ECO:0000256" key="2">
    <source>
        <dbReference type="ARBA" id="ARBA00022448"/>
    </source>
</evidence>
<dbReference type="InterPro" id="IPR037066">
    <property type="entry name" value="Plug_dom_sf"/>
</dbReference>